<dbReference type="Proteomes" id="UP000061457">
    <property type="component" value="Chromosome II"/>
</dbReference>
<accession>A0A0S2K8J4</accession>
<evidence type="ECO:0000313" key="2">
    <source>
        <dbReference type="Proteomes" id="UP000061457"/>
    </source>
</evidence>
<dbReference type="KEGG" id="pphe:PP2015_3855"/>
<evidence type="ECO:0000313" key="1">
    <source>
        <dbReference type="EMBL" id="ALO44324.1"/>
    </source>
</evidence>
<dbReference type="STRING" id="161398.PP2015_3855"/>
<reference evidence="1 2" key="1">
    <citation type="submission" date="2015-11" db="EMBL/GenBank/DDBJ databases">
        <authorList>
            <person name="Zhang Y."/>
            <person name="Guo Z."/>
        </authorList>
    </citation>
    <scope>NUCLEOTIDE SEQUENCE [LARGE SCALE GENOMIC DNA]</scope>
    <source>
        <strain evidence="1 2">KCTC 12086</strain>
    </source>
</reference>
<dbReference type="EMBL" id="CP013188">
    <property type="protein sequence ID" value="ALO44324.1"/>
    <property type="molecule type" value="Genomic_DNA"/>
</dbReference>
<protein>
    <submittedName>
        <fullName evidence="1">Uncharacterized protein</fullName>
    </submittedName>
</protein>
<dbReference type="PATRIC" id="fig|161398.10.peg.3942"/>
<dbReference type="AlphaFoldDB" id="A0A0S2K8J4"/>
<proteinExistence type="predicted"/>
<keyword evidence="2" id="KW-1185">Reference proteome</keyword>
<gene>
    <name evidence="1" type="ORF">PP2015_3855</name>
</gene>
<organism evidence="1 2">
    <name type="scientific">Pseudoalteromonas phenolica</name>
    <dbReference type="NCBI Taxonomy" id="161398"/>
    <lineage>
        <taxon>Bacteria</taxon>
        <taxon>Pseudomonadati</taxon>
        <taxon>Pseudomonadota</taxon>
        <taxon>Gammaproteobacteria</taxon>
        <taxon>Alteromonadales</taxon>
        <taxon>Pseudoalteromonadaceae</taxon>
        <taxon>Pseudoalteromonas</taxon>
    </lineage>
</organism>
<sequence length="137" mass="15707">MLGFIPNKSIEYDLTFTNTGTLPIAITRIWGVDSITSDFEKWTYDLDLVKPFVIPPQSIVQKRVTHEPHVNRHRNQFHTGLSVTIIESDSIETHKIIWQNSPIPNNWNLMGKGVFNGKVVLTDNKKEVVVKPEKIEN</sequence>
<name>A0A0S2K8J4_9GAMM</name>